<dbReference type="EMBL" id="JAUJEB010000001">
    <property type="protein sequence ID" value="MDN5211474.1"/>
    <property type="molecule type" value="Genomic_DNA"/>
</dbReference>
<feature type="domain" description="Nudix hydrolase" evidence="1">
    <location>
        <begin position="44"/>
        <end position="177"/>
    </location>
</feature>
<name>A0ABT8L153_9BACT</name>
<dbReference type="Pfam" id="PF00293">
    <property type="entry name" value="NUDIX"/>
    <property type="match status" value="1"/>
</dbReference>
<protein>
    <submittedName>
        <fullName evidence="2">NUDIX hydrolase</fullName>
    </submittedName>
</protein>
<accession>A0ABT8L153</accession>
<dbReference type="InterPro" id="IPR015797">
    <property type="entry name" value="NUDIX_hydrolase-like_dom_sf"/>
</dbReference>
<dbReference type="Gene3D" id="3.90.79.10">
    <property type="entry name" value="Nucleoside Triphosphate Pyrophosphohydrolase"/>
    <property type="match status" value="1"/>
</dbReference>
<dbReference type="RefSeq" id="WP_346756807.1">
    <property type="nucleotide sequence ID" value="NZ_JAUJEB010000001.1"/>
</dbReference>
<evidence type="ECO:0000259" key="1">
    <source>
        <dbReference type="PROSITE" id="PS51462"/>
    </source>
</evidence>
<dbReference type="CDD" id="cd03674">
    <property type="entry name" value="NUDIX_Hydrolase"/>
    <property type="match status" value="1"/>
</dbReference>
<dbReference type="Proteomes" id="UP001172083">
    <property type="component" value="Unassembled WGS sequence"/>
</dbReference>
<comment type="caution">
    <text evidence="2">The sequence shown here is derived from an EMBL/GenBank/DDBJ whole genome shotgun (WGS) entry which is preliminary data.</text>
</comment>
<evidence type="ECO:0000313" key="2">
    <source>
        <dbReference type="EMBL" id="MDN5211474.1"/>
    </source>
</evidence>
<proteinExistence type="predicted"/>
<reference evidence="2" key="1">
    <citation type="submission" date="2023-06" db="EMBL/GenBank/DDBJ databases">
        <title>Genomic of Agaribacillus aureum.</title>
        <authorList>
            <person name="Wang G."/>
        </authorList>
    </citation>
    <scope>NUCLEOTIDE SEQUENCE</scope>
    <source>
        <strain evidence="2">BMA12</strain>
    </source>
</reference>
<organism evidence="2 3">
    <name type="scientific">Agaribacillus aureus</name>
    <dbReference type="NCBI Taxonomy" id="3051825"/>
    <lineage>
        <taxon>Bacteria</taxon>
        <taxon>Pseudomonadati</taxon>
        <taxon>Bacteroidota</taxon>
        <taxon>Cytophagia</taxon>
        <taxon>Cytophagales</taxon>
        <taxon>Splendidivirgaceae</taxon>
        <taxon>Agaribacillus</taxon>
    </lineage>
</organism>
<dbReference type="InterPro" id="IPR000086">
    <property type="entry name" value="NUDIX_hydrolase_dom"/>
</dbReference>
<keyword evidence="2" id="KW-0378">Hydrolase</keyword>
<gene>
    <name evidence="2" type="ORF">QQ020_05410</name>
</gene>
<dbReference type="GO" id="GO:0016787">
    <property type="term" value="F:hydrolase activity"/>
    <property type="evidence" value="ECO:0007669"/>
    <property type="project" value="UniProtKB-KW"/>
</dbReference>
<dbReference type="PROSITE" id="PS51462">
    <property type="entry name" value="NUDIX"/>
    <property type="match status" value="1"/>
</dbReference>
<dbReference type="SUPFAM" id="SSF55811">
    <property type="entry name" value="Nudix"/>
    <property type="match status" value="1"/>
</dbReference>
<sequence>MTRNDLIDRLIAYQTPYMEEKKFVHDFLTLLNNERDCFKRTLTSGHITGSSWIINQSRDKALLTHHKKLNRWLQLGGHADGEENILDVSTREAKEESGLTSIRLLSQSIFDLDIHLIPTNGKEESHYHYDVRFCFEADDAEPLTVSSESRQLKWISFSSLSSYTHRNKSIIRMLEKTQEAFS</sequence>
<evidence type="ECO:0000313" key="3">
    <source>
        <dbReference type="Proteomes" id="UP001172083"/>
    </source>
</evidence>
<keyword evidence="3" id="KW-1185">Reference proteome</keyword>